<dbReference type="EMBL" id="QMIG01000001">
    <property type="protein sequence ID" value="RAW18936.1"/>
    <property type="molecule type" value="Genomic_DNA"/>
</dbReference>
<dbReference type="InterPro" id="IPR026278">
    <property type="entry name" value="KhtT"/>
</dbReference>
<accession>A0A329R4U5</accession>
<protein>
    <submittedName>
        <fullName evidence="2">Potassium transporter TrkA</fullName>
    </submittedName>
</protein>
<organism evidence="2 3">
    <name type="scientific">Phytoactinopolyspora halophila</name>
    <dbReference type="NCBI Taxonomy" id="1981511"/>
    <lineage>
        <taxon>Bacteria</taxon>
        <taxon>Bacillati</taxon>
        <taxon>Actinomycetota</taxon>
        <taxon>Actinomycetes</taxon>
        <taxon>Jiangellales</taxon>
        <taxon>Jiangellaceae</taxon>
        <taxon>Phytoactinopolyspora</taxon>
    </lineage>
</organism>
<dbReference type="RefSeq" id="WP_112256647.1">
    <property type="nucleotide sequence ID" value="NZ_QMIG01000001.1"/>
</dbReference>
<sequence length="164" mass="17531">MGVRLERTDLPGIGVRHELVTSSGERVGIVAHHDGRRDVVVFDKEDPDACLYSIQLADDEAAALADILGTSIMLSQLSEVGSHAHGLLTEQLTIPADSPYVDRPLGETRARVRTGASVVAILRDQDVITSPGIDVTLRQSDIIVAVGTRHNLDQLASLFAGTSE</sequence>
<dbReference type="PANTHER" id="PTHR30445">
    <property type="entry name" value="K(+)_H(+) ANTIPORTER SUBUNIT KHTT"/>
    <property type="match status" value="1"/>
</dbReference>
<dbReference type="InterPro" id="IPR058776">
    <property type="entry name" value="KhtT-like_N"/>
</dbReference>
<dbReference type="SUPFAM" id="SSF116726">
    <property type="entry name" value="TrkA C-terminal domain-like"/>
    <property type="match status" value="1"/>
</dbReference>
<dbReference type="Pfam" id="PF02080">
    <property type="entry name" value="TrkA_C"/>
    <property type="match status" value="1"/>
</dbReference>
<name>A0A329R4U5_9ACTN</name>
<dbReference type="InterPro" id="IPR006037">
    <property type="entry name" value="RCK_C"/>
</dbReference>
<evidence type="ECO:0000313" key="3">
    <source>
        <dbReference type="Proteomes" id="UP000250462"/>
    </source>
</evidence>
<feature type="domain" description="RCK C-terminal" evidence="1">
    <location>
        <begin position="75"/>
        <end position="161"/>
    </location>
</feature>
<dbReference type="PANTHER" id="PTHR30445:SF8">
    <property type="entry name" value="K(+)_H(+) ANTIPORTER SUBUNIT KHTT"/>
    <property type="match status" value="1"/>
</dbReference>
<dbReference type="GO" id="GO:0008324">
    <property type="term" value="F:monoatomic cation transmembrane transporter activity"/>
    <property type="evidence" value="ECO:0007669"/>
    <property type="project" value="InterPro"/>
</dbReference>
<evidence type="ECO:0000259" key="1">
    <source>
        <dbReference type="PROSITE" id="PS51202"/>
    </source>
</evidence>
<dbReference type="OrthoDB" id="5242677at2"/>
<evidence type="ECO:0000313" key="2">
    <source>
        <dbReference type="EMBL" id="RAW18936.1"/>
    </source>
</evidence>
<reference evidence="2 3" key="1">
    <citation type="submission" date="2018-06" db="EMBL/GenBank/DDBJ databases">
        <title>Phytoactinopolyspora halophila sp. nov., a novel halophilic actinomycete isolated from a saline soil in China.</title>
        <authorList>
            <person name="Tang S.-K."/>
        </authorList>
    </citation>
    <scope>NUCLEOTIDE SEQUENCE [LARGE SCALE GENOMIC DNA]</scope>
    <source>
        <strain evidence="2 3">YIM 96934</strain>
    </source>
</reference>
<dbReference type="PIRSF" id="PIRSF005028">
    <property type="entry name" value="KhtT"/>
    <property type="match status" value="1"/>
</dbReference>
<dbReference type="PROSITE" id="PS51202">
    <property type="entry name" value="RCK_C"/>
    <property type="match status" value="1"/>
</dbReference>
<dbReference type="Pfam" id="PF25991">
    <property type="entry name" value="KhtT_N"/>
    <property type="match status" value="1"/>
</dbReference>
<proteinExistence type="predicted"/>
<dbReference type="Gene3D" id="3.30.70.1450">
    <property type="entry name" value="Regulator of K+ conductance, C-terminal domain"/>
    <property type="match status" value="1"/>
</dbReference>
<gene>
    <name evidence="2" type="ORF">DPM12_00445</name>
</gene>
<comment type="caution">
    <text evidence="2">The sequence shown here is derived from an EMBL/GenBank/DDBJ whole genome shotgun (WGS) entry which is preliminary data.</text>
</comment>
<dbReference type="Proteomes" id="UP000250462">
    <property type="component" value="Unassembled WGS sequence"/>
</dbReference>
<dbReference type="InterPro" id="IPR036721">
    <property type="entry name" value="RCK_C_sf"/>
</dbReference>
<dbReference type="AlphaFoldDB" id="A0A329R4U5"/>
<dbReference type="GO" id="GO:0006813">
    <property type="term" value="P:potassium ion transport"/>
    <property type="evidence" value="ECO:0007669"/>
    <property type="project" value="InterPro"/>
</dbReference>
<dbReference type="InterPro" id="IPR050144">
    <property type="entry name" value="AAE_transporter"/>
</dbReference>
<keyword evidence="3" id="KW-1185">Reference proteome</keyword>